<sequence length="75" mass="8769">MKANEVFLGYCFQPDGTYPPPVRLNGIEAVRAYLRIQVPFQYQVKICDEEDYCIFESLEGKIVYPNLPQALWRHS</sequence>
<gene>
    <name evidence="1" type="ORF">E7512_12095</name>
</gene>
<dbReference type="Proteomes" id="UP000754750">
    <property type="component" value="Unassembled WGS sequence"/>
</dbReference>
<organism evidence="1 2">
    <name type="scientific">Faecalispora sporosphaeroides</name>
    <dbReference type="NCBI Taxonomy" id="1549"/>
    <lineage>
        <taxon>Bacteria</taxon>
        <taxon>Bacillati</taxon>
        <taxon>Bacillota</taxon>
        <taxon>Clostridia</taxon>
        <taxon>Eubacteriales</taxon>
        <taxon>Oscillospiraceae</taxon>
        <taxon>Faecalispora</taxon>
    </lineage>
</organism>
<comment type="caution">
    <text evidence="1">The sequence shown here is derived from an EMBL/GenBank/DDBJ whole genome shotgun (WGS) entry which is preliminary data.</text>
</comment>
<accession>A0A928KZG9</accession>
<dbReference type="RefSeq" id="WP_326840806.1">
    <property type="nucleotide sequence ID" value="NZ_SVNY01000006.1"/>
</dbReference>
<proteinExistence type="predicted"/>
<protein>
    <submittedName>
        <fullName evidence="1">Uncharacterized protein</fullName>
    </submittedName>
</protein>
<evidence type="ECO:0000313" key="2">
    <source>
        <dbReference type="Proteomes" id="UP000754750"/>
    </source>
</evidence>
<name>A0A928KZG9_9FIRM</name>
<dbReference type="AlphaFoldDB" id="A0A928KZG9"/>
<reference evidence="1" key="1">
    <citation type="submission" date="2019-04" db="EMBL/GenBank/DDBJ databases">
        <title>Evolution of Biomass-Degrading Anaerobic Consortia Revealed by Metagenomics.</title>
        <authorList>
            <person name="Peng X."/>
        </authorList>
    </citation>
    <scope>NUCLEOTIDE SEQUENCE</scope>
    <source>
        <strain evidence="1">SIG551</strain>
    </source>
</reference>
<evidence type="ECO:0000313" key="1">
    <source>
        <dbReference type="EMBL" id="MBE6834297.1"/>
    </source>
</evidence>
<dbReference type="EMBL" id="SVNY01000006">
    <property type="protein sequence ID" value="MBE6834297.1"/>
    <property type="molecule type" value="Genomic_DNA"/>
</dbReference>